<accession>F0JE84</accession>
<feature type="transmembrane region" description="Helical" evidence="1">
    <location>
        <begin position="284"/>
        <end position="302"/>
    </location>
</feature>
<evidence type="ECO:0000313" key="3">
    <source>
        <dbReference type="Proteomes" id="UP000007845"/>
    </source>
</evidence>
<feature type="transmembrane region" description="Helical" evidence="1">
    <location>
        <begin position="213"/>
        <end position="233"/>
    </location>
</feature>
<protein>
    <recommendedName>
        <fullName evidence="4">Glycosyltransferase RgtA/B/C/D-like domain-containing protein</fullName>
    </recommendedName>
</protein>
<evidence type="ECO:0000313" key="2">
    <source>
        <dbReference type="EMBL" id="EGB14693.1"/>
    </source>
</evidence>
<feature type="transmembrane region" description="Helical" evidence="1">
    <location>
        <begin position="309"/>
        <end position="327"/>
    </location>
</feature>
<keyword evidence="3" id="KW-1185">Reference proteome</keyword>
<feature type="transmembrane region" description="Helical" evidence="1">
    <location>
        <begin position="118"/>
        <end position="135"/>
    </location>
</feature>
<keyword evidence="1" id="KW-0472">Membrane</keyword>
<dbReference type="AlphaFoldDB" id="F0JE84"/>
<feature type="transmembrane region" description="Helical" evidence="1">
    <location>
        <begin position="339"/>
        <end position="359"/>
    </location>
</feature>
<feature type="transmembrane region" description="Helical" evidence="1">
    <location>
        <begin position="93"/>
        <end position="113"/>
    </location>
</feature>
<feature type="transmembrane region" description="Helical" evidence="1">
    <location>
        <begin position="380"/>
        <end position="398"/>
    </location>
</feature>
<dbReference type="EMBL" id="CP003220">
    <property type="protein sequence ID" value="EGB14693.1"/>
    <property type="molecule type" value="Genomic_DNA"/>
</dbReference>
<dbReference type="HOGENOM" id="CLU_534987_0_0_7"/>
<dbReference type="Proteomes" id="UP000007845">
    <property type="component" value="Chromosome"/>
</dbReference>
<reference evidence="2 3" key="1">
    <citation type="journal article" date="2011" name="J. Bacteriol.">
        <title>Genome sequence of the mercury-methylating strain Desulfovibrio desulfuricans ND132.</title>
        <authorList>
            <person name="Brown S.D."/>
            <person name="Gilmour C.C."/>
            <person name="Kucken A.M."/>
            <person name="Wall J.D."/>
            <person name="Elias D.A."/>
            <person name="Brandt C.C."/>
            <person name="Podar M."/>
            <person name="Chertkov O."/>
            <person name="Held B."/>
            <person name="Bruce D.C."/>
            <person name="Detter J.C."/>
            <person name="Tapia R."/>
            <person name="Han C.S."/>
            <person name="Goodwin L.A."/>
            <person name="Cheng J.F."/>
            <person name="Pitluck S."/>
            <person name="Woyke T."/>
            <person name="Mikhailova N."/>
            <person name="Ivanova N.N."/>
            <person name="Han J."/>
            <person name="Lucas S."/>
            <person name="Lapidus A.L."/>
            <person name="Land M.L."/>
            <person name="Hauser L.J."/>
            <person name="Palumbo A.V."/>
        </authorList>
    </citation>
    <scope>NUCLEOTIDE SEQUENCE [LARGE SCALE GENOMIC DNA]</scope>
    <source>
        <strain evidence="2 3">ND132</strain>
    </source>
</reference>
<dbReference type="KEGG" id="ddn:DND132_1485"/>
<evidence type="ECO:0000256" key="1">
    <source>
        <dbReference type="SAM" id="Phobius"/>
    </source>
</evidence>
<feature type="transmembrane region" description="Helical" evidence="1">
    <location>
        <begin position="16"/>
        <end position="35"/>
    </location>
</feature>
<dbReference type="eggNOG" id="COG1807">
    <property type="taxonomic scope" value="Bacteria"/>
</dbReference>
<name>F0JE84_9BACT</name>
<proteinExistence type="predicted"/>
<keyword evidence="1" id="KW-1133">Transmembrane helix</keyword>
<organism evidence="2 3">
    <name type="scientific">Pseudodesulfovibrio mercurii</name>
    <dbReference type="NCBI Taxonomy" id="641491"/>
    <lineage>
        <taxon>Bacteria</taxon>
        <taxon>Pseudomonadati</taxon>
        <taxon>Thermodesulfobacteriota</taxon>
        <taxon>Desulfovibrionia</taxon>
        <taxon>Desulfovibrionales</taxon>
        <taxon>Desulfovibrionaceae</taxon>
    </lineage>
</organism>
<evidence type="ECO:0008006" key="4">
    <source>
        <dbReference type="Google" id="ProtNLM"/>
    </source>
</evidence>
<keyword evidence="1" id="KW-0812">Transmembrane</keyword>
<gene>
    <name evidence="2" type="ORF">DND132_1485</name>
</gene>
<sequence length="504" mass="57431">MREATVLKEDARGRRYALYGCLLFLVALSLLFRFLTSELVEDGGDAVYKWMLVKQYVLFGDLPASWNHHACRWAVNIPVFFIQKWFGTAPTVYYVWPFFLSTLTVVFGFLLLARLRSWRVGLVGGILIVLSLPMIRLGSQILPMGAVITYLLGALYCLTRWRDDGGMANMIASALFFSLAYGAKVTSIYYLPAFLLLIWMLADGMGARVRYVLCFLGVFLVVYAAETAVFDLLTGASLGRLELIQHSHRPIRTIDAAVRNWQSYSVSLTEYLANFLVYFRHPGGFVSILLYGTFLVSVSALLRKWRNIYIPAVPFLFGFLGHAYAITSVFPFNRPERMLFRYQFVEFELAILIMMLFLSTVRFEGLARKCRLPVRLGERGIRAVLFAALVLLIARYAVPAVHADTGCMRTARVMETVRQARAEGLPVFIPEGEDEKHTVKGIHKYRALYTEIRYHGNVPYYDRSHGLSLEDFPALTRDGKTYLLMERNGFAGEWDDRAVILTEY</sequence>
<dbReference type="STRING" id="641491.DND132_1485"/>